<evidence type="ECO:0000256" key="1">
    <source>
        <dbReference type="SAM" id="SignalP"/>
    </source>
</evidence>
<dbReference type="AlphaFoldDB" id="B3EPE1"/>
<dbReference type="InterPro" id="IPR014710">
    <property type="entry name" value="RmlC-like_jellyroll"/>
</dbReference>
<dbReference type="OrthoDB" id="287220at2"/>
<dbReference type="Gene3D" id="2.60.120.10">
    <property type="entry name" value="Jelly Rolls"/>
    <property type="match status" value="1"/>
</dbReference>
<feature type="signal peptide" evidence="1">
    <location>
        <begin position="1"/>
        <end position="20"/>
    </location>
</feature>
<dbReference type="eggNOG" id="COG1917">
    <property type="taxonomic scope" value="Bacteria"/>
</dbReference>
<proteinExistence type="predicted"/>
<organism evidence="3">
    <name type="scientific">Chlorobium phaeobacteroides (strain BS1)</name>
    <dbReference type="NCBI Taxonomy" id="331678"/>
    <lineage>
        <taxon>Bacteria</taxon>
        <taxon>Pseudomonadati</taxon>
        <taxon>Chlorobiota</taxon>
        <taxon>Chlorobiia</taxon>
        <taxon>Chlorobiales</taxon>
        <taxon>Chlorobiaceae</taxon>
        <taxon>Chlorobium/Pelodictyon group</taxon>
        <taxon>Chlorobium</taxon>
    </lineage>
</organism>
<dbReference type="InterPro" id="IPR047142">
    <property type="entry name" value="OryJ/VirC-like"/>
</dbReference>
<keyword evidence="1" id="KW-0732">Signal</keyword>
<dbReference type="STRING" id="331678.Cphamn1_0868"/>
<dbReference type="PANTHER" id="PTHR36156:SF2">
    <property type="entry name" value="CUPIN TYPE-2 DOMAIN-CONTAINING PROTEIN"/>
    <property type="match status" value="1"/>
</dbReference>
<reference evidence="3" key="1">
    <citation type="submission" date="2008-06" db="EMBL/GenBank/DDBJ databases">
        <title>Complete sequence of Chlorobium phaeobacteroides BS1.</title>
        <authorList>
            <consortium name="US DOE Joint Genome Institute"/>
            <person name="Lucas S."/>
            <person name="Copeland A."/>
            <person name="Lapidus A."/>
            <person name="Glavina del Rio T."/>
            <person name="Dalin E."/>
            <person name="Tice H."/>
            <person name="Bruce D."/>
            <person name="Goodwin L."/>
            <person name="Pitluck S."/>
            <person name="Schmutz J."/>
            <person name="Larimer F."/>
            <person name="Land M."/>
            <person name="Hauser L."/>
            <person name="Kyrpides N."/>
            <person name="Ovchinnikova G."/>
            <person name="Li T."/>
            <person name="Liu Z."/>
            <person name="Zhao F."/>
            <person name="Overmann J."/>
            <person name="Bryant D.A."/>
            <person name="Richardson P."/>
        </authorList>
    </citation>
    <scope>NUCLEOTIDE SEQUENCE [LARGE SCALE GENOMIC DNA]</scope>
    <source>
        <strain evidence="3">BS1</strain>
    </source>
</reference>
<evidence type="ECO:0000313" key="3">
    <source>
        <dbReference type="EMBL" id="ACE03819.1"/>
    </source>
</evidence>
<feature type="domain" description="Cupin type-2" evidence="2">
    <location>
        <begin position="58"/>
        <end position="126"/>
    </location>
</feature>
<dbReference type="InterPro" id="IPR011051">
    <property type="entry name" value="RmlC_Cupin_sf"/>
</dbReference>
<dbReference type="HOGENOM" id="CLU_136176_1_0_10"/>
<evidence type="ECO:0000259" key="2">
    <source>
        <dbReference type="Pfam" id="PF07883"/>
    </source>
</evidence>
<dbReference type="Pfam" id="PF07883">
    <property type="entry name" value="Cupin_2"/>
    <property type="match status" value="1"/>
</dbReference>
<accession>B3EPE1</accession>
<feature type="chain" id="PRO_5002786209" evidence="1">
    <location>
        <begin position="21"/>
        <end position="142"/>
    </location>
</feature>
<dbReference type="SUPFAM" id="SSF51182">
    <property type="entry name" value="RmlC-like cupins"/>
    <property type="match status" value="1"/>
</dbReference>
<dbReference type="CDD" id="cd02236">
    <property type="entry name" value="cupin_CV2614-like"/>
    <property type="match status" value="1"/>
</dbReference>
<dbReference type="PANTHER" id="PTHR36156">
    <property type="entry name" value="SLR2101 PROTEIN"/>
    <property type="match status" value="1"/>
</dbReference>
<dbReference type="EMBL" id="CP001101">
    <property type="protein sequence ID" value="ACE03819.1"/>
    <property type="molecule type" value="Genomic_DNA"/>
</dbReference>
<name>B3EPE1_CHLPB</name>
<dbReference type="InterPro" id="IPR013096">
    <property type="entry name" value="Cupin_2"/>
</dbReference>
<sequence>MKKIVLTVCFSLLFSGSLYAREPLAVKVDVLEKTGVSWNDTALPDYAKGSPEVTILRISIPPGVRLPLHTHPYINAGVLLHGKLSVVTQEGAVLHMEAGDPIVEVVNQWHYGKNEGSEPAELIMFYAGIKGEPITVKAEGAE</sequence>
<gene>
    <name evidence="3" type="ordered locus">Cphamn1_0868</name>
</gene>
<protein>
    <submittedName>
        <fullName evidence="3">Cupin 2 conserved barrel domain protein</fullName>
    </submittedName>
</protein>
<dbReference type="KEGG" id="cpb:Cphamn1_0868"/>